<feature type="transmembrane region" description="Helical" evidence="1">
    <location>
        <begin position="180"/>
        <end position="199"/>
    </location>
</feature>
<sequence>MEGRIVALTQWSESPATSQEFFIPDDYSQDSYGNGAPAQDTYRTESATLPATSTHGTTAPYGAFHQHLVSNPVGCRHRQPPPAQVSRRLLCTGVPSFEDRGRQLAAGSKLVVEELDHTVDRNISADADQYNDFLKNVLHKARVDMNRARSLASTAKSIPQSSDSVLREMTTVVQSMSDTILGLATMLGSAFFSGYLRIFNLRL</sequence>
<gene>
    <name evidence="2" type="primary">Acey_s0773.g2239</name>
    <name evidence="2" type="ORF">Y032_0773g2239</name>
</gene>
<evidence type="ECO:0000256" key="1">
    <source>
        <dbReference type="SAM" id="Phobius"/>
    </source>
</evidence>
<comment type="caution">
    <text evidence="2">The sequence shown here is derived from an EMBL/GenBank/DDBJ whole genome shotgun (WGS) entry which is preliminary data.</text>
</comment>
<keyword evidence="3" id="KW-1185">Reference proteome</keyword>
<dbReference type="Proteomes" id="UP000024635">
    <property type="component" value="Unassembled WGS sequence"/>
</dbReference>
<evidence type="ECO:0000313" key="3">
    <source>
        <dbReference type="Proteomes" id="UP000024635"/>
    </source>
</evidence>
<keyword evidence="1" id="KW-1133">Transmembrane helix</keyword>
<keyword evidence="1" id="KW-0812">Transmembrane</keyword>
<organism evidence="2 3">
    <name type="scientific">Ancylostoma ceylanicum</name>
    <dbReference type="NCBI Taxonomy" id="53326"/>
    <lineage>
        <taxon>Eukaryota</taxon>
        <taxon>Metazoa</taxon>
        <taxon>Ecdysozoa</taxon>
        <taxon>Nematoda</taxon>
        <taxon>Chromadorea</taxon>
        <taxon>Rhabditida</taxon>
        <taxon>Rhabditina</taxon>
        <taxon>Rhabditomorpha</taxon>
        <taxon>Strongyloidea</taxon>
        <taxon>Ancylostomatidae</taxon>
        <taxon>Ancylostomatinae</taxon>
        <taxon>Ancylostoma</taxon>
    </lineage>
</organism>
<keyword evidence="1" id="KW-0472">Membrane</keyword>
<name>A0A016WEH1_9BILA</name>
<dbReference type="AlphaFoldDB" id="A0A016WEH1"/>
<evidence type="ECO:0000313" key="2">
    <source>
        <dbReference type="EMBL" id="EYC37677.1"/>
    </source>
</evidence>
<reference evidence="3" key="1">
    <citation type="journal article" date="2015" name="Nat. Genet.">
        <title>The genome and transcriptome of the zoonotic hookworm Ancylostoma ceylanicum identify infection-specific gene families.</title>
        <authorList>
            <person name="Schwarz E.M."/>
            <person name="Hu Y."/>
            <person name="Antoshechkin I."/>
            <person name="Miller M.M."/>
            <person name="Sternberg P.W."/>
            <person name="Aroian R.V."/>
        </authorList>
    </citation>
    <scope>NUCLEOTIDE SEQUENCE</scope>
    <source>
        <strain evidence="3">HY135</strain>
    </source>
</reference>
<protein>
    <submittedName>
        <fullName evidence="2">Uncharacterized protein</fullName>
    </submittedName>
</protein>
<proteinExistence type="predicted"/>
<accession>A0A016WEH1</accession>
<dbReference type="EMBL" id="JARK01000373">
    <property type="protein sequence ID" value="EYC37677.1"/>
    <property type="molecule type" value="Genomic_DNA"/>
</dbReference>